<dbReference type="InterPro" id="IPR043502">
    <property type="entry name" value="DNA/RNA_pol_sf"/>
</dbReference>
<dbReference type="AlphaFoldDB" id="A0AAV3PTH2"/>
<keyword evidence="3" id="KW-1185">Reference proteome</keyword>
<feature type="domain" description="Reverse transcriptase" evidence="1">
    <location>
        <begin position="1"/>
        <end position="72"/>
    </location>
</feature>
<dbReference type="Pfam" id="PF00078">
    <property type="entry name" value="RVT_1"/>
    <property type="match status" value="1"/>
</dbReference>
<sequence>MPFGLKNAGATYQRAMQKIFDDMLHKKVECDVDDLMVKSVKRKYHPKPAGKFLGFVVRRHGIEIEQAKIDTIVALAEPRNIHELKSLQAFQDIKSYLMSPPVLVAPIQGKPLILYITA</sequence>
<evidence type="ECO:0000259" key="1">
    <source>
        <dbReference type="Pfam" id="PF00078"/>
    </source>
</evidence>
<proteinExistence type="predicted"/>
<dbReference type="Gene3D" id="3.30.70.270">
    <property type="match status" value="1"/>
</dbReference>
<dbReference type="InterPro" id="IPR043128">
    <property type="entry name" value="Rev_trsase/Diguanyl_cyclase"/>
</dbReference>
<dbReference type="SUPFAM" id="SSF56672">
    <property type="entry name" value="DNA/RNA polymerases"/>
    <property type="match status" value="1"/>
</dbReference>
<reference evidence="2 3" key="1">
    <citation type="submission" date="2024-01" db="EMBL/GenBank/DDBJ databases">
        <title>The complete chloroplast genome sequence of Lithospermum erythrorhizon: insights into the phylogenetic relationship among Boraginaceae species and the maternal lineages of purple gromwells.</title>
        <authorList>
            <person name="Okada T."/>
            <person name="Watanabe K."/>
        </authorList>
    </citation>
    <scope>NUCLEOTIDE SEQUENCE [LARGE SCALE GENOMIC DNA]</scope>
</reference>
<gene>
    <name evidence="2" type="ORF">LIER_12389</name>
</gene>
<protein>
    <recommendedName>
        <fullName evidence="1">Reverse transcriptase domain-containing protein</fullName>
    </recommendedName>
</protein>
<name>A0AAV3PTH2_LITER</name>
<evidence type="ECO:0000313" key="2">
    <source>
        <dbReference type="EMBL" id="GAA0154396.1"/>
    </source>
</evidence>
<accession>A0AAV3PTH2</accession>
<dbReference type="InterPro" id="IPR053134">
    <property type="entry name" value="RNA-dir_DNA_polymerase"/>
</dbReference>
<evidence type="ECO:0000313" key="3">
    <source>
        <dbReference type="Proteomes" id="UP001454036"/>
    </source>
</evidence>
<dbReference type="PANTHER" id="PTHR24559:SF439">
    <property type="entry name" value="RETROTRANSPOSON, UNCLASSIFIED-LIKE PROTEIN"/>
    <property type="match status" value="1"/>
</dbReference>
<organism evidence="2 3">
    <name type="scientific">Lithospermum erythrorhizon</name>
    <name type="common">Purple gromwell</name>
    <name type="synonym">Lithospermum officinale var. erythrorhizon</name>
    <dbReference type="NCBI Taxonomy" id="34254"/>
    <lineage>
        <taxon>Eukaryota</taxon>
        <taxon>Viridiplantae</taxon>
        <taxon>Streptophyta</taxon>
        <taxon>Embryophyta</taxon>
        <taxon>Tracheophyta</taxon>
        <taxon>Spermatophyta</taxon>
        <taxon>Magnoliopsida</taxon>
        <taxon>eudicotyledons</taxon>
        <taxon>Gunneridae</taxon>
        <taxon>Pentapetalae</taxon>
        <taxon>asterids</taxon>
        <taxon>lamiids</taxon>
        <taxon>Boraginales</taxon>
        <taxon>Boraginaceae</taxon>
        <taxon>Boraginoideae</taxon>
        <taxon>Lithospermeae</taxon>
        <taxon>Lithospermum</taxon>
    </lineage>
</organism>
<dbReference type="Proteomes" id="UP001454036">
    <property type="component" value="Unassembled WGS sequence"/>
</dbReference>
<dbReference type="EMBL" id="BAABME010002384">
    <property type="protein sequence ID" value="GAA0154396.1"/>
    <property type="molecule type" value="Genomic_DNA"/>
</dbReference>
<comment type="caution">
    <text evidence="2">The sequence shown here is derived from an EMBL/GenBank/DDBJ whole genome shotgun (WGS) entry which is preliminary data.</text>
</comment>
<dbReference type="PANTHER" id="PTHR24559">
    <property type="entry name" value="TRANSPOSON TY3-I GAG-POL POLYPROTEIN"/>
    <property type="match status" value="1"/>
</dbReference>
<dbReference type="InterPro" id="IPR000477">
    <property type="entry name" value="RT_dom"/>
</dbReference>